<protein>
    <recommendedName>
        <fullName evidence="2">Nephrocystin 3-like N-terminal domain-containing protein</fullName>
    </recommendedName>
</protein>
<dbReference type="InterPro" id="IPR056884">
    <property type="entry name" value="NPHP3-like_N"/>
</dbReference>
<dbReference type="STRING" id="1448320.A0A319CU49"/>
<sequence length="288" mass="32978">MGLRKDRWREGLFSRCHVADCAMGWRIQRSRQPIGRLGPHQGASVVWGFVQFFVERSITYGETHDLALDQEPVANLISRYALVEKFYLNSTPRPPTETYEAVKKTIIELYSAILLYQLATYKFWQQGKITHGIQSLVPHKLKNLSNAIQERSTQVDLALHSSDRELLLNIFENVQLKEPIAQVGCQLQQVLDIVTNLEEKKYSDVLEWVSPIRYLDHHNMIKPMDGTGQWLLEDPECVDWRQSQHSGLFWLRGKIGAGKTNLVSTLISHLLDSSPDDQANAFFSCLSV</sequence>
<organism evidence="3 4">
    <name type="scientific">Aspergillus ellipticus CBS 707.79</name>
    <dbReference type="NCBI Taxonomy" id="1448320"/>
    <lineage>
        <taxon>Eukaryota</taxon>
        <taxon>Fungi</taxon>
        <taxon>Dikarya</taxon>
        <taxon>Ascomycota</taxon>
        <taxon>Pezizomycotina</taxon>
        <taxon>Eurotiomycetes</taxon>
        <taxon>Eurotiomycetidae</taxon>
        <taxon>Eurotiales</taxon>
        <taxon>Aspergillaceae</taxon>
        <taxon>Aspergillus</taxon>
        <taxon>Aspergillus subgen. Circumdati</taxon>
    </lineage>
</organism>
<evidence type="ECO:0000313" key="4">
    <source>
        <dbReference type="Proteomes" id="UP000247810"/>
    </source>
</evidence>
<feature type="domain" description="Nephrocystin 3-like N-terminal" evidence="2">
    <location>
        <begin position="226"/>
        <end position="283"/>
    </location>
</feature>
<dbReference type="PANTHER" id="PTHR10039">
    <property type="entry name" value="AMELOGENIN"/>
    <property type="match status" value="1"/>
</dbReference>
<accession>A0A319CU49</accession>
<dbReference type="VEuPathDB" id="FungiDB:BO71DRAFT_127059"/>
<proteinExistence type="predicted"/>
<dbReference type="PANTHER" id="PTHR10039:SF15">
    <property type="entry name" value="NACHT DOMAIN-CONTAINING PROTEIN"/>
    <property type="match status" value="1"/>
</dbReference>
<keyword evidence="4" id="KW-1185">Reference proteome</keyword>
<keyword evidence="1" id="KW-0677">Repeat</keyword>
<dbReference type="EMBL" id="KZ826067">
    <property type="protein sequence ID" value="PYH88765.1"/>
    <property type="molecule type" value="Genomic_DNA"/>
</dbReference>
<evidence type="ECO:0000256" key="1">
    <source>
        <dbReference type="ARBA" id="ARBA00022737"/>
    </source>
</evidence>
<evidence type="ECO:0000313" key="3">
    <source>
        <dbReference type="EMBL" id="PYH88765.1"/>
    </source>
</evidence>
<gene>
    <name evidence="3" type="ORF">BO71DRAFT_127059</name>
</gene>
<dbReference type="AlphaFoldDB" id="A0A319CU49"/>
<name>A0A319CU49_9EURO</name>
<dbReference type="OrthoDB" id="4472712at2759"/>
<dbReference type="Pfam" id="PF24883">
    <property type="entry name" value="NPHP3_N"/>
    <property type="match status" value="1"/>
</dbReference>
<evidence type="ECO:0000259" key="2">
    <source>
        <dbReference type="Pfam" id="PF24883"/>
    </source>
</evidence>
<dbReference type="Proteomes" id="UP000247810">
    <property type="component" value="Unassembled WGS sequence"/>
</dbReference>
<reference evidence="3 4" key="1">
    <citation type="submission" date="2018-02" db="EMBL/GenBank/DDBJ databases">
        <title>The genomes of Aspergillus section Nigri reveals drivers in fungal speciation.</title>
        <authorList>
            <consortium name="DOE Joint Genome Institute"/>
            <person name="Vesth T.C."/>
            <person name="Nybo J."/>
            <person name="Theobald S."/>
            <person name="Brandl J."/>
            <person name="Frisvad J.C."/>
            <person name="Nielsen K.F."/>
            <person name="Lyhne E.K."/>
            <person name="Kogle M.E."/>
            <person name="Kuo A."/>
            <person name="Riley R."/>
            <person name="Clum A."/>
            <person name="Nolan M."/>
            <person name="Lipzen A."/>
            <person name="Salamov A."/>
            <person name="Henrissat B."/>
            <person name="Wiebenga A."/>
            <person name="De vries R.P."/>
            <person name="Grigoriev I.V."/>
            <person name="Mortensen U.H."/>
            <person name="Andersen M.R."/>
            <person name="Baker S.E."/>
        </authorList>
    </citation>
    <scope>NUCLEOTIDE SEQUENCE [LARGE SCALE GENOMIC DNA]</scope>
    <source>
        <strain evidence="3 4">CBS 707.79</strain>
    </source>
</reference>